<gene>
    <name evidence="5" type="ORF">CLV40_104290</name>
</gene>
<dbReference type="InterPro" id="IPR036188">
    <property type="entry name" value="FAD/NAD-bd_sf"/>
</dbReference>
<proteinExistence type="predicted"/>
<dbReference type="GO" id="GO:0016491">
    <property type="term" value="F:oxidoreductase activity"/>
    <property type="evidence" value="ECO:0007669"/>
    <property type="project" value="InterPro"/>
</dbReference>
<dbReference type="Gene3D" id="3.50.50.60">
    <property type="entry name" value="FAD/NAD(P)-binding domain"/>
    <property type="match status" value="2"/>
</dbReference>
<dbReference type="InterPro" id="IPR002937">
    <property type="entry name" value="Amino_oxidase"/>
</dbReference>
<dbReference type="SUPFAM" id="SSF51905">
    <property type="entry name" value="FAD/NAD(P)-binding domain"/>
    <property type="match status" value="1"/>
</dbReference>
<comment type="caution">
    <text evidence="5">The sequence shown here is derived from an EMBL/GenBank/DDBJ whole genome shotgun (WGS) entry which is preliminary data.</text>
</comment>
<dbReference type="PANTHER" id="PTHR10668:SF103">
    <property type="entry name" value="PYRIDINE NUCLEOTIDE-DISULFIDE OXIDOREDUCTASE DOMAIN-CONTAINING PROTEIN 2"/>
    <property type="match status" value="1"/>
</dbReference>
<protein>
    <recommendedName>
        <fullName evidence="3">Pyridine nucleotide-disulfide oxidoreductase domain-containing protein 2</fullName>
    </recommendedName>
</protein>
<evidence type="ECO:0000259" key="4">
    <source>
        <dbReference type="Pfam" id="PF01593"/>
    </source>
</evidence>
<dbReference type="GO" id="GO:0005829">
    <property type="term" value="C:cytosol"/>
    <property type="evidence" value="ECO:0007669"/>
    <property type="project" value="TreeGrafter"/>
</dbReference>
<reference evidence="5 6" key="1">
    <citation type="submission" date="2018-02" db="EMBL/GenBank/DDBJ databases">
        <title>Genomic Encyclopedia of Archaeal and Bacterial Type Strains, Phase II (KMG-II): from individual species to whole genera.</title>
        <authorList>
            <person name="Goeker M."/>
        </authorList>
    </citation>
    <scope>NUCLEOTIDE SEQUENCE [LARGE SCALE GENOMIC DNA]</scope>
    <source>
        <strain evidence="5 6">YU 961-1</strain>
    </source>
</reference>
<keyword evidence="6" id="KW-1185">Reference proteome</keyword>
<name>A0A2S6GV05_9PSEU</name>
<dbReference type="Proteomes" id="UP000239203">
    <property type="component" value="Unassembled WGS sequence"/>
</dbReference>
<comment type="subunit">
    <text evidence="2">Interacts with COX5B; this interaction may contribute to localize PYROXD2 to the inner face of the inner mitochondrial membrane.</text>
</comment>
<evidence type="ECO:0000313" key="6">
    <source>
        <dbReference type="Proteomes" id="UP000239203"/>
    </source>
</evidence>
<dbReference type="PANTHER" id="PTHR10668">
    <property type="entry name" value="PHYTOENE DEHYDROGENASE"/>
    <property type="match status" value="1"/>
</dbReference>
<feature type="domain" description="Amine oxidase" evidence="4">
    <location>
        <begin position="193"/>
        <end position="289"/>
    </location>
</feature>
<evidence type="ECO:0000256" key="1">
    <source>
        <dbReference type="ARBA" id="ARBA00037217"/>
    </source>
</evidence>
<sequence length="497" mass="53078">MGNRVVIVGGGHNALVAAAYLARAGRSVLVLERLGHVGGAAVSASPFPGVRLSRYSYLVSLLPDRIVHDLGLRLDLRTRSVSSYTPVDQGGLLVGGPDTAGSFRALTGSHAEYDRWREFYGAITLMAKALAPTLLEPVLTRESVRDLVLAAAGERTWRQVFEQSLGETLEETFTNDIVRGVVATDGLIGTYTSLYDLRANRCFLYHVIGNGTGDWRVPVGGMGSVTAELDRAARRSGARITTNAEVTAIEADGITAEVRYVVAGEERTVAADHVLSGVAPAILDRLRGRTPADAAPGAQLKINLLLDRLPRFKSGVSPEDAFAGTLHLDESFADLENAYRATEAGALPDHPPAETYCHTLTDRSIVDSPTAHTLTLFGLHTPAALFADPGARDELVSRYLARLNHHLVDPIEDCLAHFPDGRPCLEARTPLDLEADLSMPHGNIFHGDLTWPFAERPVGWGVETDTPNLLNCGSSALRGGGVSGIAGHNAAMALLNP</sequence>
<organism evidence="5 6">
    <name type="scientific">Actinokineospora auranticolor</name>
    <dbReference type="NCBI Taxonomy" id="155976"/>
    <lineage>
        <taxon>Bacteria</taxon>
        <taxon>Bacillati</taxon>
        <taxon>Actinomycetota</taxon>
        <taxon>Actinomycetes</taxon>
        <taxon>Pseudonocardiales</taxon>
        <taxon>Pseudonocardiaceae</taxon>
        <taxon>Actinokineospora</taxon>
    </lineage>
</organism>
<dbReference type="AlphaFoldDB" id="A0A2S6GV05"/>
<dbReference type="Pfam" id="PF13450">
    <property type="entry name" value="NAD_binding_8"/>
    <property type="match status" value="1"/>
</dbReference>
<comment type="function">
    <text evidence="1">Probable oxidoreductase that may play a role as regulator of mitochondrial function.</text>
</comment>
<evidence type="ECO:0000313" key="5">
    <source>
        <dbReference type="EMBL" id="PPK69040.1"/>
    </source>
</evidence>
<dbReference type="Pfam" id="PF01593">
    <property type="entry name" value="Amino_oxidase"/>
    <property type="match status" value="1"/>
</dbReference>
<evidence type="ECO:0000256" key="3">
    <source>
        <dbReference type="ARBA" id="ARBA00040298"/>
    </source>
</evidence>
<accession>A0A2S6GV05</accession>
<evidence type="ECO:0000256" key="2">
    <source>
        <dbReference type="ARBA" id="ARBA00038825"/>
    </source>
</evidence>
<dbReference type="EMBL" id="PTIX01000004">
    <property type="protein sequence ID" value="PPK69040.1"/>
    <property type="molecule type" value="Genomic_DNA"/>
</dbReference>
<dbReference type="RefSeq" id="WP_219823940.1">
    <property type="nucleotide sequence ID" value="NZ_CP154825.1"/>
</dbReference>